<evidence type="ECO:0000256" key="5">
    <source>
        <dbReference type="SAM" id="SignalP"/>
    </source>
</evidence>
<proteinExistence type="inferred from homology"/>
<dbReference type="InterPro" id="IPR004947">
    <property type="entry name" value="DNase_II"/>
</dbReference>
<name>A0A4Z2J1G5_9TELE</name>
<dbReference type="GO" id="GO:0006309">
    <property type="term" value="P:apoptotic DNA fragmentation"/>
    <property type="evidence" value="ECO:0007669"/>
    <property type="project" value="TreeGrafter"/>
</dbReference>
<sequence length="153" mass="17362">MKLGSLLIGVLLFDRCQGFWLSHSIPNFPSFPERGYFYPSSGKVNDQTALCVTLHCDMFLRIGWVAQALDADLLVESWQKQGHKLPSNCFLPKHAMNIKRIWLPGSVPFQSHCDHSKWCVSQDYEAQVTCLRDLNRAGLHLQPFNLQGLQTGC</sequence>
<dbReference type="EMBL" id="SRLO01000029">
    <property type="protein sequence ID" value="TNN84026.1"/>
    <property type="molecule type" value="Genomic_DNA"/>
</dbReference>
<dbReference type="AlphaFoldDB" id="A0A4Z2J1G5"/>
<comment type="caution">
    <text evidence="6">The sequence shown here is derived from an EMBL/GenBank/DDBJ whole genome shotgun (WGS) entry which is preliminary data.</text>
</comment>
<dbReference type="EC" id="3.1.22.1" evidence="3"/>
<accession>A0A4Z2J1G5</accession>
<evidence type="ECO:0000256" key="3">
    <source>
        <dbReference type="ARBA" id="ARBA00012036"/>
    </source>
</evidence>
<keyword evidence="7" id="KW-1185">Reference proteome</keyword>
<dbReference type="Pfam" id="PF03265">
    <property type="entry name" value="DNase_II"/>
    <property type="match status" value="2"/>
</dbReference>
<dbReference type="Proteomes" id="UP000314294">
    <property type="component" value="Unassembled WGS sequence"/>
</dbReference>
<keyword evidence="5" id="KW-0732">Signal</keyword>
<reference evidence="6 7" key="1">
    <citation type="submission" date="2019-03" db="EMBL/GenBank/DDBJ databases">
        <title>First draft genome of Liparis tanakae, snailfish: a comprehensive survey of snailfish specific genes.</title>
        <authorList>
            <person name="Kim W."/>
            <person name="Song I."/>
            <person name="Jeong J.-H."/>
            <person name="Kim D."/>
            <person name="Kim S."/>
            <person name="Ryu S."/>
            <person name="Song J.Y."/>
            <person name="Lee S.K."/>
        </authorList>
    </citation>
    <scope>NUCLEOTIDE SEQUENCE [LARGE SCALE GENOMIC DNA]</scope>
    <source>
        <tissue evidence="6">Muscle</tissue>
    </source>
</reference>
<gene>
    <name evidence="6" type="primary">Dnase2b_1</name>
    <name evidence="6" type="ORF">EYF80_005632</name>
</gene>
<comment type="catalytic activity">
    <reaction evidence="1">
        <text>Endonucleolytic cleavage to nucleoside 3'-phosphates and 3'-phosphooligonucleotide end-products.</text>
        <dbReference type="EC" id="3.1.22.1"/>
    </reaction>
</comment>
<evidence type="ECO:0000313" key="6">
    <source>
        <dbReference type="EMBL" id="TNN84026.1"/>
    </source>
</evidence>
<protein>
    <recommendedName>
        <fullName evidence="3">deoxyribonuclease II</fullName>
        <ecNumber evidence="3">3.1.22.1</ecNumber>
    </recommendedName>
</protein>
<evidence type="ECO:0000256" key="4">
    <source>
        <dbReference type="ARBA" id="ARBA00022801"/>
    </source>
</evidence>
<evidence type="ECO:0000256" key="1">
    <source>
        <dbReference type="ARBA" id="ARBA00000447"/>
    </source>
</evidence>
<evidence type="ECO:0000256" key="2">
    <source>
        <dbReference type="ARBA" id="ARBA00007527"/>
    </source>
</evidence>
<feature type="signal peptide" evidence="5">
    <location>
        <begin position="1"/>
        <end position="18"/>
    </location>
</feature>
<dbReference type="PANTHER" id="PTHR10858:SF2">
    <property type="entry name" value="DEOXYRIBONUCLEASE-2-BETA"/>
    <property type="match status" value="1"/>
</dbReference>
<dbReference type="PANTHER" id="PTHR10858">
    <property type="entry name" value="DEOXYRIBONUCLEASE II"/>
    <property type="match status" value="1"/>
</dbReference>
<organism evidence="6 7">
    <name type="scientific">Liparis tanakae</name>
    <name type="common">Tanaka's snailfish</name>
    <dbReference type="NCBI Taxonomy" id="230148"/>
    <lineage>
        <taxon>Eukaryota</taxon>
        <taxon>Metazoa</taxon>
        <taxon>Chordata</taxon>
        <taxon>Craniata</taxon>
        <taxon>Vertebrata</taxon>
        <taxon>Euteleostomi</taxon>
        <taxon>Actinopterygii</taxon>
        <taxon>Neopterygii</taxon>
        <taxon>Teleostei</taxon>
        <taxon>Neoteleostei</taxon>
        <taxon>Acanthomorphata</taxon>
        <taxon>Eupercaria</taxon>
        <taxon>Perciformes</taxon>
        <taxon>Cottioidei</taxon>
        <taxon>Cottales</taxon>
        <taxon>Liparidae</taxon>
        <taxon>Liparis</taxon>
    </lineage>
</organism>
<evidence type="ECO:0000313" key="7">
    <source>
        <dbReference type="Proteomes" id="UP000314294"/>
    </source>
</evidence>
<keyword evidence="4" id="KW-0378">Hydrolase</keyword>
<dbReference type="OrthoDB" id="10261598at2759"/>
<feature type="chain" id="PRO_5021190477" description="deoxyribonuclease II" evidence="5">
    <location>
        <begin position="19"/>
        <end position="153"/>
    </location>
</feature>
<comment type="similarity">
    <text evidence="2">Belongs to the DNase II family.</text>
</comment>
<dbReference type="GO" id="GO:0004531">
    <property type="term" value="F:deoxyribonuclease II activity"/>
    <property type="evidence" value="ECO:0007669"/>
    <property type="project" value="UniProtKB-EC"/>
</dbReference>